<organism evidence="2 3">
    <name type="scientific">Maricaulis virginensis</name>
    <dbReference type="NCBI Taxonomy" id="144022"/>
    <lineage>
        <taxon>Bacteria</taxon>
        <taxon>Pseudomonadati</taxon>
        <taxon>Pseudomonadota</taxon>
        <taxon>Alphaproteobacteria</taxon>
        <taxon>Maricaulales</taxon>
        <taxon>Maricaulaceae</taxon>
        <taxon>Maricaulis</taxon>
    </lineage>
</organism>
<dbReference type="Proteomes" id="UP001143486">
    <property type="component" value="Unassembled WGS sequence"/>
</dbReference>
<evidence type="ECO:0000313" key="2">
    <source>
        <dbReference type="EMBL" id="GLK53958.1"/>
    </source>
</evidence>
<evidence type="ECO:0008006" key="4">
    <source>
        <dbReference type="Google" id="ProtNLM"/>
    </source>
</evidence>
<protein>
    <recommendedName>
        <fullName evidence="4">Pilus assembly protein CpaD</fullName>
    </recommendedName>
</protein>
<keyword evidence="1" id="KW-0732">Signal</keyword>
<gene>
    <name evidence="2" type="ORF">GCM10017621_34660</name>
</gene>
<reference evidence="2" key="2">
    <citation type="submission" date="2023-01" db="EMBL/GenBank/DDBJ databases">
        <authorList>
            <person name="Sun Q."/>
            <person name="Evtushenko L."/>
        </authorList>
    </citation>
    <scope>NUCLEOTIDE SEQUENCE</scope>
    <source>
        <strain evidence="2">VKM B-1513</strain>
    </source>
</reference>
<dbReference type="AlphaFoldDB" id="A0A9W6IP62"/>
<dbReference type="RefSeq" id="WP_271188290.1">
    <property type="nucleotide sequence ID" value="NZ_BSFE01000016.1"/>
</dbReference>
<accession>A0A9W6IP62</accession>
<feature type="chain" id="PRO_5040926746" description="Pilus assembly protein CpaD" evidence="1">
    <location>
        <begin position="20"/>
        <end position="205"/>
    </location>
</feature>
<evidence type="ECO:0000256" key="1">
    <source>
        <dbReference type="SAM" id="SignalP"/>
    </source>
</evidence>
<feature type="signal peptide" evidence="1">
    <location>
        <begin position="1"/>
        <end position="19"/>
    </location>
</feature>
<keyword evidence="3" id="KW-1185">Reference proteome</keyword>
<name>A0A9W6IP62_9PROT</name>
<dbReference type="PROSITE" id="PS51257">
    <property type="entry name" value="PROKAR_LIPOPROTEIN"/>
    <property type="match status" value="1"/>
</dbReference>
<evidence type="ECO:0000313" key="3">
    <source>
        <dbReference type="Proteomes" id="UP001143486"/>
    </source>
</evidence>
<reference evidence="2" key="1">
    <citation type="journal article" date="2014" name="Int. J. Syst. Evol. Microbiol.">
        <title>Complete genome sequence of Corynebacterium casei LMG S-19264T (=DSM 44701T), isolated from a smear-ripened cheese.</title>
        <authorList>
            <consortium name="US DOE Joint Genome Institute (JGI-PGF)"/>
            <person name="Walter F."/>
            <person name="Albersmeier A."/>
            <person name="Kalinowski J."/>
            <person name="Ruckert C."/>
        </authorList>
    </citation>
    <scope>NUCLEOTIDE SEQUENCE</scope>
    <source>
        <strain evidence="2">VKM B-1513</strain>
    </source>
</reference>
<proteinExistence type="predicted"/>
<comment type="caution">
    <text evidence="2">The sequence shown here is derived from an EMBL/GenBank/DDBJ whole genome shotgun (WGS) entry which is preliminary data.</text>
</comment>
<dbReference type="EMBL" id="BSFE01000016">
    <property type="protein sequence ID" value="GLK53958.1"/>
    <property type="molecule type" value="Genomic_DNA"/>
</dbReference>
<sequence>MTSKLWAATAIALTTTACSTTGGSYLTNSTEITKTIIDYEISGISYAMAADIIANETRASVTQVSVQRNIEPDVLPTDPGRIELVNPFADTHLSGFASLAGAQAIEVANCPDARLVVTASNDSWARYGETAQYTNCLWHYEGGLHFASYSAFTVQRGMSMGQLVRQAAEPVLGDSERLIVESRQRIISALTAAGATVQETRRRSS</sequence>